<dbReference type="EMBL" id="CP021106">
    <property type="protein sequence ID" value="ARO88208.1"/>
    <property type="molecule type" value="Genomic_DNA"/>
</dbReference>
<comment type="cofactor">
    <cofactor evidence="1">
        <name>FAD</name>
        <dbReference type="ChEBI" id="CHEBI:57692"/>
    </cofactor>
</comment>
<protein>
    <recommendedName>
        <fullName evidence="5">Amine oxidase domain-containing protein</fullName>
    </recommendedName>
</protein>
<comment type="similarity">
    <text evidence="2">Belongs to the flavin monoamine oxidase family.</text>
</comment>
<dbReference type="AlphaFoldDB" id="A0A1W6SQV0"/>
<dbReference type="Proteomes" id="UP000012179">
    <property type="component" value="Chromosome"/>
</dbReference>
<evidence type="ECO:0000256" key="1">
    <source>
        <dbReference type="ARBA" id="ARBA00001974"/>
    </source>
</evidence>
<dbReference type="KEGG" id="nlc:EBAPG3_010685"/>
<name>A0A1W6SQV0_9PROT</name>
<evidence type="ECO:0000256" key="2">
    <source>
        <dbReference type="ARBA" id="ARBA00005995"/>
    </source>
</evidence>
<dbReference type="Gene3D" id="1.10.405.10">
    <property type="entry name" value="Guanine Nucleotide Dissociation Inhibitor, domain 1"/>
    <property type="match status" value="1"/>
</dbReference>
<evidence type="ECO:0000256" key="4">
    <source>
        <dbReference type="PIRSR" id="PIRSR601613-1"/>
    </source>
</evidence>
<dbReference type="Pfam" id="PF01593">
    <property type="entry name" value="Amino_oxidase"/>
    <property type="match status" value="1"/>
</dbReference>
<dbReference type="GO" id="GO:0016491">
    <property type="term" value="F:oxidoreductase activity"/>
    <property type="evidence" value="ECO:0007669"/>
    <property type="project" value="UniProtKB-KW"/>
</dbReference>
<evidence type="ECO:0000313" key="6">
    <source>
        <dbReference type="EMBL" id="ARO88208.1"/>
    </source>
</evidence>
<evidence type="ECO:0000259" key="5">
    <source>
        <dbReference type="Pfam" id="PF01593"/>
    </source>
</evidence>
<gene>
    <name evidence="6" type="ORF">EBAPG3_010685</name>
</gene>
<organism evidence="6 7">
    <name type="scientific">Nitrosospira lacus</name>
    <dbReference type="NCBI Taxonomy" id="1288494"/>
    <lineage>
        <taxon>Bacteria</taxon>
        <taxon>Pseudomonadati</taxon>
        <taxon>Pseudomonadota</taxon>
        <taxon>Betaproteobacteria</taxon>
        <taxon>Nitrosomonadales</taxon>
        <taxon>Nitrosomonadaceae</taxon>
        <taxon>Nitrosospira</taxon>
    </lineage>
</organism>
<dbReference type="InterPro" id="IPR001613">
    <property type="entry name" value="Flavin_amine_oxidase"/>
</dbReference>
<dbReference type="InterPro" id="IPR050703">
    <property type="entry name" value="Flavin_MAO"/>
</dbReference>
<dbReference type="SUPFAM" id="SSF51905">
    <property type="entry name" value="FAD/NAD(P)-binding domain"/>
    <property type="match status" value="1"/>
</dbReference>
<accession>A0A1W6SQV0</accession>
<keyword evidence="7" id="KW-1185">Reference proteome</keyword>
<proteinExistence type="inferred from homology"/>
<feature type="binding site" evidence="4">
    <location>
        <begin position="115"/>
        <end position="116"/>
    </location>
    <ligand>
        <name>FAD</name>
        <dbReference type="ChEBI" id="CHEBI:57692"/>
    </ligand>
</feature>
<dbReference type="SUPFAM" id="SSF54373">
    <property type="entry name" value="FAD-linked reductases, C-terminal domain"/>
    <property type="match status" value="1"/>
</dbReference>
<reference evidence="6 7" key="1">
    <citation type="journal article" date="2015" name="Int. J. Syst. Evol. Microbiol.">
        <title>Nitrosospira lacus sp. nov., a psychrotolerant, ammonia-oxidizing bacterium from sandy lake sediment.</title>
        <authorList>
            <person name="Urakawa H."/>
            <person name="Garcia J.C."/>
            <person name="Nielsen J.L."/>
            <person name="Le V.Q."/>
            <person name="Kozlowski J.A."/>
            <person name="Stein L.Y."/>
            <person name="Lim C.K."/>
            <person name="Pommerening-Roser A."/>
            <person name="Martens-Habbena W."/>
            <person name="Stahl D.A."/>
            <person name="Klotz M.G."/>
        </authorList>
    </citation>
    <scope>NUCLEOTIDE SEQUENCE [LARGE SCALE GENOMIC DNA]</scope>
    <source>
        <strain evidence="6 7">APG3</strain>
    </source>
</reference>
<keyword evidence="3" id="KW-0560">Oxidoreductase</keyword>
<dbReference type="InterPro" id="IPR036188">
    <property type="entry name" value="FAD/NAD-bd_sf"/>
</dbReference>
<dbReference type="PANTHER" id="PTHR43563">
    <property type="entry name" value="AMINE OXIDASE"/>
    <property type="match status" value="1"/>
</dbReference>
<dbReference type="eggNOG" id="COG1231">
    <property type="taxonomic scope" value="Bacteria"/>
</dbReference>
<evidence type="ECO:0000313" key="7">
    <source>
        <dbReference type="Proteomes" id="UP000012179"/>
    </source>
</evidence>
<feature type="binding site" evidence="4">
    <location>
        <position position="422"/>
    </location>
    <ligand>
        <name>substrate</name>
    </ligand>
</feature>
<dbReference type="InterPro" id="IPR002937">
    <property type="entry name" value="Amino_oxidase"/>
</dbReference>
<dbReference type="OrthoDB" id="8845488at2"/>
<dbReference type="Gene3D" id="3.90.660.10">
    <property type="match status" value="1"/>
</dbReference>
<dbReference type="Gene3D" id="3.50.50.60">
    <property type="entry name" value="FAD/NAD(P)-binding domain"/>
    <property type="match status" value="1"/>
</dbReference>
<dbReference type="PANTHER" id="PTHR43563:SF1">
    <property type="entry name" value="AMINE OXIDASE [FLAVIN-CONTAINING] B"/>
    <property type="match status" value="1"/>
</dbReference>
<feature type="domain" description="Amine oxidase" evidence="5">
    <location>
        <begin position="95"/>
        <end position="530"/>
    </location>
</feature>
<sequence>MITRIYETFQLKIKVITQNYPNSASRPGRSQLFRLVSKALNRSDPGYKLQVNADYSGSRRNFLRSVAALTATYATPILADVKKENPRIAIVGAGIAGLNAAYVLRQAGYQATVYEASQRIGGRIRTSHGDIAPGLITELGGEFIDSTHLDMLALAKTFGLPLLDTGIENEHNLKTMFFFNKRCYSEEQVIAEFRPLAIKIASDAARLSSNITARAHSNIDAEFDAISLSEYLHEIGATGWILDLINVAYVTEYGLDASELSCINLLSMIDATVKDGFKIFGESDQRFKIQGGNNRIIDELAQRIGQDVQFGHRLVSIRPNGKGFRLALATPGKTISVDSDWVILTLPFTLLREVEMGDMLPPIKRSAVRTLGYGTNTKLVVGVDKRIWREQGYSGECYSDKAFQTGWDASRLQAGPSGVYTFYLGGKAGIEIGDGTTERRSQELSAALDQVYPGFNLNRTNASFRIHWPSEPFSLGAYSCFRLGQWTQFNGEIGRQIGNLLFAGEHCSNKFQGYMNGAAETGRIAAQAIINSLR</sequence>
<dbReference type="PRINTS" id="PR00757">
    <property type="entry name" value="AMINEOXDASEF"/>
</dbReference>
<evidence type="ECO:0000256" key="3">
    <source>
        <dbReference type="ARBA" id="ARBA00023002"/>
    </source>
</evidence>